<sequence length="55" mass="5881">MSFLLVASSTNGFYLMGKMGLLNLRQLGQKIQLARQGPIGNKCKKIGSGLNGGRN</sequence>
<proteinExistence type="predicted"/>
<accession>A0A0A9G0I8</accession>
<protein>
    <submittedName>
        <fullName evidence="1">Uncharacterized protein</fullName>
    </submittedName>
</protein>
<reference evidence="1" key="1">
    <citation type="submission" date="2014-09" db="EMBL/GenBank/DDBJ databases">
        <authorList>
            <person name="Magalhaes I.L.F."/>
            <person name="Oliveira U."/>
            <person name="Santos F.R."/>
            <person name="Vidigal T.H.D.A."/>
            <person name="Brescovit A.D."/>
            <person name="Santos A.J."/>
        </authorList>
    </citation>
    <scope>NUCLEOTIDE SEQUENCE</scope>
    <source>
        <tissue evidence="1">Shoot tissue taken approximately 20 cm above the soil surface</tissue>
    </source>
</reference>
<evidence type="ECO:0000313" key="1">
    <source>
        <dbReference type="EMBL" id="JAE14108.1"/>
    </source>
</evidence>
<reference evidence="1" key="2">
    <citation type="journal article" date="2015" name="Data Brief">
        <title>Shoot transcriptome of the giant reed, Arundo donax.</title>
        <authorList>
            <person name="Barrero R.A."/>
            <person name="Guerrero F.D."/>
            <person name="Moolhuijzen P."/>
            <person name="Goolsby J.A."/>
            <person name="Tidwell J."/>
            <person name="Bellgard S.E."/>
            <person name="Bellgard M.I."/>
        </authorList>
    </citation>
    <scope>NUCLEOTIDE SEQUENCE</scope>
    <source>
        <tissue evidence="1">Shoot tissue taken approximately 20 cm above the soil surface</tissue>
    </source>
</reference>
<dbReference type="AlphaFoldDB" id="A0A0A9G0I8"/>
<name>A0A0A9G0I8_ARUDO</name>
<dbReference type="EMBL" id="GBRH01183788">
    <property type="protein sequence ID" value="JAE14108.1"/>
    <property type="molecule type" value="Transcribed_RNA"/>
</dbReference>
<organism evidence="1">
    <name type="scientific">Arundo donax</name>
    <name type="common">Giant reed</name>
    <name type="synonym">Donax arundinaceus</name>
    <dbReference type="NCBI Taxonomy" id="35708"/>
    <lineage>
        <taxon>Eukaryota</taxon>
        <taxon>Viridiplantae</taxon>
        <taxon>Streptophyta</taxon>
        <taxon>Embryophyta</taxon>
        <taxon>Tracheophyta</taxon>
        <taxon>Spermatophyta</taxon>
        <taxon>Magnoliopsida</taxon>
        <taxon>Liliopsida</taxon>
        <taxon>Poales</taxon>
        <taxon>Poaceae</taxon>
        <taxon>PACMAD clade</taxon>
        <taxon>Arundinoideae</taxon>
        <taxon>Arundineae</taxon>
        <taxon>Arundo</taxon>
    </lineage>
</organism>